<proteinExistence type="predicted"/>
<feature type="region of interest" description="Disordered" evidence="1">
    <location>
        <begin position="109"/>
        <end position="149"/>
    </location>
</feature>
<evidence type="ECO:0000313" key="3">
    <source>
        <dbReference type="Proteomes" id="UP000268973"/>
    </source>
</evidence>
<evidence type="ECO:0000313" key="2">
    <source>
        <dbReference type="EMBL" id="RTZ17350.1"/>
    </source>
</evidence>
<protein>
    <submittedName>
        <fullName evidence="2">Uncharacterized protein</fullName>
    </submittedName>
</protein>
<dbReference type="OrthoDB" id="5918363at2"/>
<keyword evidence="3" id="KW-1185">Reference proteome</keyword>
<dbReference type="EMBL" id="RXZH01000001">
    <property type="protein sequence ID" value="RTZ17350.1"/>
    <property type="molecule type" value="Genomic_DNA"/>
</dbReference>
<feature type="compositionally biased region" description="Low complexity" evidence="1">
    <location>
        <begin position="133"/>
        <end position="145"/>
    </location>
</feature>
<comment type="caution">
    <text evidence="2">The sequence shown here is derived from an EMBL/GenBank/DDBJ whole genome shotgun (WGS) entry which is preliminary data.</text>
</comment>
<feature type="region of interest" description="Disordered" evidence="1">
    <location>
        <begin position="399"/>
        <end position="432"/>
    </location>
</feature>
<feature type="compositionally biased region" description="Polar residues" evidence="1">
    <location>
        <begin position="415"/>
        <end position="426"/>
    </location>
</feature>
<organism evidence="2 3">
    <name type="scientific">Vibrio aquaticus</name>
    <dbReference type="NCBI Taxonomy" id="2496559"/>
    <lineage>
        <taxon>Bacteria</taxon>
        <taxon>Pseudomonadati</taxon>
        <taxon>Pseudomonadota</taxon>
        <taxon>Gammaproteobacteria</taxon>
        <taxon>Vibrionales</taxon>
        <taxon>Vibrionaceae</taxon>
        <taxon>Vibrio</taxon>
    </lineage>
</organism>
<gene>
    <name evidence="2" type="ORF">EJ063_00795</name>
</gene>
<dbReference type="RefSeq" id="WP_126572106.1">
    <property type="nucleotide sequence ID" value="NZ_RXZH01000001.1"/>
</dbReference>
<name>A0A3S0PQ54_9VIBR</name>
<dbReference type="Proteomes" id="UP000268973">
    <property type="component" value="Unassembled WGS sequence"/>
</dbReference>
<dbReference type="AlphaFoldDB" id="A0A3S0PQ54"/>
<feature type="region of interest" description="Disordered" evidence="1">
    <location>
        <begin position="330"/>
        <end position="350"/>
    </location>
</feature>
<feature type="compositionally biased region" description="Polar residues" evidence="1">
    <location>
        <begin position="119"/>
        <end position="132"/>
    </location>
</feature>
<accession>A0A3S0PQ54</accession>
<sequence length="450" mass="51501">MDRAFNRITNEIWYAAKLKKEGDEYVNRHKQNFECPNVYCNGNAEPVACLSMRQVGVNKFQPYKQPPHFRIKNHIPNCIYSDEHGGKGRIDTKGNYTWVLPYVEEITTPHSKKKDKQHQTNPSSTTLKNKQLSKSNSGSSSSGGSHPQRTNYVSGAAHYYIQSTEEAKDKDLTIFGYTRKYHQYFQELGWFKDSRYIDNHIFYKALKFTQEPVIKDDLIIVTLYQIEPNSRKQFEVHLNTSEWSPRDKEGCKLEIKLAIEAAKNKSAFTTAFFIGCQDRNEKHIFHCDYSEFFCIYMGEEFSLPANNRGVKKDKNKLKGLSVVKPETLSSTSLKRSYDREPTESEPLAIDPSIAANNDSSFQSQQSDLMVNGHENTHFASVMDEKPEPFEPIVDQTAMLSEPTNKPLTTERKQTHVLNESKPTSPQKPGKQGVLSTFTSKIKAILGFSQY</sequence>
<evidence type="ECO:0000256" key="1">
    <source>
        <dbReference type="SAM" id="MobiDB-lite"/>
    </source>
</evidence>
<reference evidence="2 3" key="1">
    <citation type="submission" date="2018-12" db="EMBL/GenBank/DDBJ databases">
        <title>Vibrio sp. isolated from China Sea.</title>
        <authorList>
            <person name="Li Y."/>
        </authorList>
    </citation>
    <scope>NUCLEOTIDE SEQUENCE [LARGE SCALE GENOMIC DNA]</scope>
    <source>
        <strain evidence="2 3">BEI207</strain>
    </source>
</reference>